<feature type="compositionally biased region" description="Basic residues" evidence="1">
    <location>
        <begin position="1174"/>
        <end position="1185"/>
    </location>
</feature>
<dbReference type="InterPro" id="IPR011011">
    <property type="entry name" value="Znf_FYVE_PHD"/>
</dbReference>
<feature type="region of interest" description="Disordered" evidence="1">
    <location>
        <begin position="667"/>
        <end position="695"/>
    </location>
</feature>
<dbReference type="AlphaFoldDB" id="A0A1C7M417"/>
<dbReference type="Gene3D" id="3.30.40.10">
    <property type="entry name" value="Zinc/RING finger domain, C3HC4 (zinc finger)"/>
    <property type="match status" value="1"/>
</dbReference>
<gene>
    <name evidence="2" type="ORF">A0H81_08560</name>
</gene>
<name>A0A1C7M417_GRIFR</name>
<feature type="compositionally biased region" description="Basic residues" evidence="1">
    <location>
        <begin position="200"/>
        <end position="216"/>
    </location>
</feature>
<dbReference type="OrthoDB" id="2804661at2759"/>
<proteinExistence type="predicted"/>
<keyword evidence="3" id="KW-1185">Reference proteome</keyword>
<organism evidence="2 3">
    <name type="scientific">Grifola frondosa</name>
    <name type="common">Maitake</name>
    <name type="synonym">Polyporus frondosus</name>
    <dbReference type="NCBI Taxonomy" id="5627"/>
    <lineage>
        <taxon>Eukaryota</taxon>
        <taxon>Fungi</taxon>
        <taxon>Dikarya</taxon>
        <taxon>Basidiomycota</taxon>
        <taxon>Agaricomycotina</taxon>
        <taxon>Agaricomycetes</taxon>
        <taxon>Polyporales</taxon>
        <taxon>Grifolaceae</taxon>
        <taxon>Grifola</taxon>
    </lineage>
</organism>
<reference evidence="2 3" key="1">
    <citation type="submission" date="2016-03" db="EMBL/GenBank/DDBJ databases">
        <title>Whole genome sequencing of Grifola frondosa 9006-11.</title>
        <authorList>
            <person name="Min B."/>
            <person name="Park H."/>
            <person name="Kim J.-G."/>
            <person name="Cho H."/>
            <person name="Oh Y.-L."/>
            <person name="Kong W.-S."/>
            <person name="Choi I.-G."/>
        </authorList>
    </citation>
    <scope>NUCLEOTIDE SEQUENCE [LARGE SCALE GENOMIC DNA]</scope>
    <source>
        <strain evidence="2 3">9006-11</strain>
    </source>
</reference>
<dbReference type="SUPFAM" id="SSF57903">
    <property type="entry name" value="FYVE/PHD zinc finger"/>
    <property type="match status" value="1"/>
</dbReference>
<accession>A0A1C7M417</accession>
<dbReference type="STRING" id="5627.A0A1C7M417"/>
<feature type="compositionally biased region" description="Basic and acidic residues" evidence="1">
    <location>
        <begin position="1156"/>
        <end position="1167"/>
    </location>
</feature>
<dbReference type="InterPro" id="IPR013083">
    <property type="entry name" value="Znf_RING/FYVE/PHD"/>
</dbReference>
<evidence type="ECO:0000256" key="1">
    <source>
        <dbReference type="SAM" id="MobiDB-lite"/>
    </source>
</evidence>
<feature type="region of interest" description="Disordered" evidence="1">
    <location>
        <begin position="200"/>
        <end position="257"/>
    </location>
</feature>
<evidence type="ECO:0000313" key="3">
    <source>
        <dbReference type="Proteomes" id="UP000092993"/>
    </source>
</evidence>
<dbReference type="EMBL" id="LUGG01000011">
    <property type="protein sequence ID" value="OBZ71237.1"/>
    <property type="molecule type" value="Genomic_DNA"/>
</dbReference>
<feature type="compositionally biased region" description="Polar residues" evidence="1">
    <location>
        <begin position="246"/>
        <end position="257"/>
    </location>
</feature>
<evidence type="ECO:0008006" key="4">
    <source>
        <dbReference type="Google" id="ProtNLM"/>
    </source>
</evidence>
<protein>
    <recommendedName>
        <fullName evidence="4">Zinc finger PHD-type domain-containing protein</fullName>
    </recommendedName>
</protein>
<dbReference type="Proteomes" id="UP000092993">
    <property type="component" value="Unassembled WGS sequence"/>
</dbReference>
<dbReference type="OMA" id="SHTHIPD"/>
<comment type="caution">
    <text evidence="2">The sequence shown here is derived from an EMBL/GenBank/DDBJ whole genome shotgun (WGS) entry which is preliminary data.</text>
</comment>
<sequence length="1185" mass="135162">MFSDVMDFSEAERGGFIAAFTRFWRVRSDDVRSDDELAEAATKLLKGCRQHFRAGVTRVKSISGVVSPSDVSAFQRHAEALLNAPDIDTFKECANTLLAAFPKVKPWLSWWLRDAHASMLFDSQRKMEPEIWDSIPETTNAEEAMHWTLYVGVGKDHSFMSGVQALYSFVEYYHRLLAGSRAGIRIRYGAAEPWKLTAKKIGRTKKSRAPGHQRHQVKNDGRPPDTSRQLLRSKKAQGSKRPVARASSNAESSTLGPPSFPWDQNSCWLDISLELLFQTVSCDYIGFSSRFTDVNREMLLWQLYDTLDKRHILAHSNSKDYDSGWLRVQRDQFRRLLKTHHLIRSCESFESVFVWLTTLASYQSDGLSNRAQAYFQSYYIRFRSCSTRISRTDIADPVSSHIHYHWQVTRVAEQHFYFQVPADAQLHGGDISKWFRSLVDMHQVPHDTPCWQTIEGENVCEGSAKELKLCVSLPVMLVLEVPESTSSAFQWNFPHHLRPLSQEAAKSSGLIYDIVGRVFHSHVASHFIARFTDAKHAGIFDYDSMQYGGYTRRLKGASIKSHLVGSVIAPPPEGFYTHAVVYHLRGGTVAQTSFFQHQADTAMQLYDLKLSTLDHGQIPVAELVKPGIQCLQHEDRFWMQNPYNDKRADYELIQMVTDEQCVTATQPSQVQTQPVGGVRHSKHRPIIGSDNEDDTKTQFTSFPVKTVQSSQPPADTNQIHSEPVDDLGPVPFSCEVASSDSDNSEFAFNCQCGVQGANGLQLADDQGLIQCDSCKEWSHVACQRGGFRGKLGKNIQFECHACDLKAMLPSHLLENVPQARRNTRHTGHKRQPPLRERLFPGKGALARHGKFWYPVHLIKLDGRQSQRRWRVVWWHHNKYAINPPDPAKFIFESDIVDELWNDYVARRQIRLGQWVHPSELADDEDMLVGFDSYPFTKEIDQTLTPHIGLLAELFKTPGVLDDAEVHMRFEGIPVLEYIWNLSDPRESEKNGVVLFSGDLPVVDQACIANWFSRRVPNAACTRDLWFARFPLAHAFTLIILARRREEFEHLAEFPSSRSKEEQTKYLLRAAWQHQYTARAVPFTVVDVDKECLSLLEERMFTDSVETGRAGNQQWGLDKGTHQNRWNPYVNLPSQWSYQPYEGSDSELQPGPEYSDTEVKPHIPEKRPAAVPVRPRPRKKPKANAS</sequence>
<feature type="region of interest" description="Disordered" evidence="1">
    <location>
        <begin position="1139"/>
        <end position="1185"/>
    </location>
</feature>
<evidence type="ECO:0000313" key="2">
    <source>
        <dbReference type="EMBL" id="OBZ71237.1"/>
    </source>
</evidence>